<gene>
    <name evidence="13" type="primary">ccmD</name>
    <name evidence="13" type="ORF">H0A36_05525</name>
</gene>
<keyword evidence="10 12" id="KW-1133">Transmembrane helix</keyword>
<dbReference type="PANTHER" id="PTHR37531:SF1">
    <property type="entry name" value="HEME EXPORTER PROTEIN D"/>
    <property type="match status" value="1"/>
</dbReference>
<evidence type="ECO:0000256" key="6">
    <source>
        <dbReference type="ARBA" id="ARBA00022475"/>
    </source>
</evidence>
<comment type="caution">
    <text evidence="13">The sequence shown here is derived from an EMBL/GenBank/DDBJ whole genome shotgun (WGS) entry which is preliminary data.</text>
</comment>
<protein>
    <recommendedName>
        <fullName evidence="4 12">Heme exporter protein D</fullName>
    </recommendedName>
</protein>
<keyword evidence="7 12" id="KW-0997">Cell inner membrane</keyword>
<evidence type="ECO:0000313" key="13">
    <source>
        <dbReference type="EMBL" id="NYZ65462.1"/>
    </source>
</evidence>
<dbReference type="RefSeq" id="WP_180567492.1">
    <property type="nucleotide sequence ID" value="NZ_JACCKB010000005.1"/>
</dbReference>
<dbReference type="PANTHER" id="PTHR37531">
    <property type="entry name" value="HEME EXPORTER PROTEIN D"/>
    <property type="match status" value="1"/>
</dbReference>
<name>A0A853I1X3_9GAMM</name>
<keyword evidence="11 12" id="KW-0472">Membrane</keyword>
<evidence type="ECO:0000256" key="2">
    <source>
        <dbReference type="ARBA" id="ARBA00004377"/>
    </source>
</evidence>
<keyword evidence="9 12" id="KW-0201">Cytochrome c-type biogenesis</keyword>
<evidence type="ECO:0000313" key="14">
    <source>
        <dbReference type="Proteomes" id="UP000569732"/>
    </source>
</evidence>
<evidence type="ECO:0000256" key="7">
    <source>
        <dbReference type="ARBA" id="ARBA00022519"/>
    </source>
</evidence>
<sequence length="60" mass="7192">MYFESWQQFWLMGGHGPYVWVSYAIGLMVVLYNVLSPWLKRKQLIKDTLRSIRREEVGQS</sequence>
<dbReference type="InterPro" id="IPR007078">
    <property type="entry name" value="Haem_export_protD_CcmD"/>
</dbReference>
<dbReference type="GO" id="GO:1903607">
    <property type="term" value="P:cytochrome c biosynthetic process"/>
    <property type="evidence" value="ECO:0007669"/>
    <property type="project" value="TreeGrafter"/>
</dbReference>
<evidence type="ECO:0000256" key="4">
    <source>
        <dbReference type="ARBA" id="ARBA00016461"/>
    </source>
</evidence>
<evidence type="ECO:0000256" key="5">
    <source>
        <dbReference type="ARBA" id="ARBA00022448"/>
    </source>
</evidence>
<keyword evidence="8 12" id="KW-0812">Transmembrane</keyword>
<accession>A0A853I1X3</accession>
<evidence type="ECO:0000256" key="10">
    <source>
        <dbReference type="ARBA" id="ARBA00022989"/>
    </source>
</evidence>
<evidence type="ECO:0000256" key="1">
    <source>
        <dbReference type="ARBA" id="ARBA00002442"/>
    </source>
</evidence>
<reference evidence="13 14" key="1">
    <citation type="submission" date="2020-07" db="EMBL/GenBank/DDBJ databases">
        <title>Endozoicomonas sp. nov., isolated from sediment.</title>
        <authorList>
            <person name="Gu T."/>
        </authorList>
    </citation>
    <scope>NUCLEOTIDE SEQUENCE [LARGE SCALE GENOMIC DNA]</scope>
    <source>
        <strain evidence="13 14">SM1973</strain>
    </source>
</reference>
<evidence type="ECO:0000256" key="3">
    <source>
        <dbReference type="ARBA" id="ARBA00008741"/>
    </source>
</evidence>
<evidence type="ECO:0000256" key="8">
    <source>
        <dbReference type="ARBA" id="ARBA00022692"/>
    </source>
</evidence>
<dbReference type="InterPro" id="IPR052075">
    <property type="entry name" value="Heme_exporter_D"/>
</dbReference>
<evidence type="ECO:0000256" key="11">
    <source>
        <dbReference type="ARBA" id="ARBA00023136"/>
    </source>
</evidence>
<comment type="function">
    <text evidence="1 12">Required for the export of heme to the periplasm for the biogenesis of c-type cytochromes.</text>
</comment>
<evidence type="ECO:0000256" key="9">
    <source>
        <dbReference type="ARBA" id="ARBA00022748"/>
    </source>
</evidence>
<dbReference type="GO" id="GO:0015886">
    <property type="term" value="P:heme transport"/>
    <property type="evidence" value="ECO:0007669"/>
    <property type="project" value="InterPro"/>
</dbReference>
<comment type="similarity">
    <text evidence="3 12">Belongs to the CcmD/CycX/HelD family.</text>
</comment>
<dbReference type="AlphaFoldDB" id="A0A853I1X3"/>
<proteinExistence type="inferred from homology"/>
<keyword evidence="5 12" id="KW-0813">Transport</keyword>
<dbReference type="Proteomes" id="UP000569732">
    <property type="component" value="Unassembled WGS sequence"/>
</dbReference>
<dbReference type="GO" id="GO:0017004">
    <property type="term" value="P:cytochrome complex assembly"/>
    <property type="evidence" value="ECO:0007669"/>
    <property type="project" value="UniProtKB-KW"/>
</dbReference>
<keyword evidence="14" id="KW-1185">Reference proteome</keyword>
<feature type="transmembrane region" description="Helical" evidence="12">
    <location>
        <begin position="20"/>
        <end position="39"/>
    </location>
</feature>
<dbReference type="NCBIfam" id="TIGR03141">
    <property type="entry name" value="cytochro_ccmD"/>
    <property type="match status" value="1"/>
</dbReference>
<evidence type="ECO:0000256" key="12">
    <source>
        <dbReference type="RuleBase" id="RU363101"/>
    </source>
</evidence>
<keyword evidence="6 12" id="KW-1003">Cell membrane</keyword>
<dbReference type="GO" id="GO:0005886">
    <property type="term" value="C:plasma membrane"/>
    <property type="evidence" value="ECO:0007669"/>
    <property type="project" value="UniProtKB-SubCell"/>
</dbReference>
<comment type="subcellular location">
    <subcellularLocation>
        <location evidence="2 12">Cell inner membrane</location>
        <topology evidence="2 12">Single-pass membrane protein</topology>
    </subcellularLocation>
</comment>
<organism evidence="13 14">
    <name type="scientific">Spartinivicinus marinus</name>
    <dbReference type="NCBI Taxonomy" id="2994442"/>
    <lineage>
        <taxon>Bacteria</taxon>
        <taxon>Pseudomonadati</taxon>
        <taxon>Pseudomonadota</taxon>
        <taxon>Gammaproteobacteria</taxon>
        <taxon>Oceanospirillales</taxon>
        <taxon>Zooshikellaceae</taxon>
        <taxon>Spartinivicinus</taxon>
    </lineage>
</organism>
<dbReference type="EMBL" id="JACCKB010000005">
    <property type="protein sequence ID" value="NYZ65462.1"/>
    <property type="molecule type" value="Genomic_DNA"/>
</dbReference>
<dbReference type="Pfam" id="PF04995">
    <property type="entry name" value="CcmD"/>
    <property type="match status" value="1"/>
</dbReference>